<proteinExistence type="predicted"/>
<reference evidence="1 2" key="1">
    <citation type="journal article" date="2020" name="Mol. Biol. Evol.">
        <title>Distinct Expression and Methylation Patterns for Genes with Different Fates following a Single Whole-Genome Duplication in Flowering Plants.</title>
        <authorList>
            <person name="Shi T."/>
            <person name="Rahmani R.S."/>
            <person name="Gugger P.F."/>
            <person name="Wang M."/>
            <person name="Li H."/>
            <person name="Zhang Y."/>
            <person name="Li Z."/>
            <person name="Wang Q."/>
            <person name="Van de Peer Y."/>
            <person name="Marchal K."/>
            <person name="Chen J."/>
        </authorList>
    </citation>
    <scope>NUCLEOTIDE SEQUENCE [LARGE SCALE GENOMIC DNA]</scope>
    <source>
        <tissue evidence="1">Leaf</tissue>
    </source>
</reference>
<dbReference type="Proteomes" id="UP000607653">
    <property type="component" value="Unassembled WGS sequence"/>
</dbReference>
<accession>A0A822YL95</accession>
<dbReference type="EMBL" id="DUZY01000003">
    <property type="protein sequence ID" value="DAD32863.1"/>
    <property type="molecule type" value="Genomic_DNA"/>
</dbReference>
<evidence type="ECO:0000313" key="2">
    <source>
        <dbReference type="Proteomes" id="UP000607653"/>
    </source>
</evidence>
<gene>
    <name evidence="1" type="ORF">HUJ06_011714</name>
</gene>
<organism evidence="1 2">
    <name type="scientific">Nelumbo nucifera</name>
    <name type="common">Sacred lotus</name>
    <dbReference type="NCBI Taxonomy" id="4432"/>
    <lineage>
        <taxon>Eukaryota</taxon>
        <taxon>Viridiplantae</taxon>
        <taxon>Streptophyta</taxon>
        <taxon>Embryophyta</taxon>
        <taxon>Tracheophyta</taxon>
        <taxon>Spermatophyta</taxon>
        <taxon>Magnoliopsida</taxon>
        <taxon>Proteales</taxon>
        <taxon>Nelumbonaceae</taxon>
        <taxon>Nelumbo</taxon>
    </lineage>
</organism>
<dbReference type="AlphaFoldDB" id="A0A822YL95"/>
<sequence>MSYLFVLQIGPTTEEDEEEEEQWRVGEEEKRDALLPIRRQSSVAVDSPPVDKGYSIVWVGFGGEKESMKLGKKGFLTGSRSRKPVRFPAKPDLTVLTRINIRHIDVSIHHSRVHSRVHRMRAYLNSIEFITH</sequence>
<evidence type="ECO:0000313" key="1">
    <source>
        <dbReference type="EMBL" id="DAD32863.1"/>
    </source>
</evidence>
<keyword evidence="2" id="KW-1185">Reference proteome</keyword>
<name>A0A822YL95_NELNU</name>
<protein>
    <submittedName>
        <fullName evidence="1">Uncharacterized protein</fullName>
    </submittedName>
</protein>
<comment type="caution">
    <text evidence="1">The sequence shown here is derived from an EMBL/GenBank/DDBJ whole genome shotgun (WGS) entry which is preliminary data.</text>
</comment>